<dbReference type="PANTHER" id="PTHR42837">
    <property type="entry name" value="REGULATOR OF SIGMA-E PROTEASE RSEP"/>
    <property type="match status" value="1"/>
</dbReference>
<dbReference type="InParanoid" id="A8J375"/>
<feature type="region of interest" description="Disordered" evidence="11">
    <location>
        <begin position="70"/>
        <end position="93"/>
    </location>
</feature>
<dbReference type="KEGG" id="cre:CHLRE_03g144164v5"/>
<organism evidence="14 15">
    <name type="scientific">Chlamydomonas reinhardtii</name>
    <name type="common">Chlamydomonas smithii</name>
    <dbReference type="NCBI Taxonomy" id="3055"/>
    <lineage>
        <taxon>Eukaryota</taxon>
        <taxon>Viridiplantae</taxon>
        <taxon>Chlorophyta</taxon>
        <taxon>core chlorophytes</taxon>
        <taxon>Chlorophyceae</taxon>
        <taxon>CS clade</taxon>
        <taxon>Chlamydomonadales</taxon>
        <taxon>Chlamydomonadaceae</taxon>
        <taxon>Chlamydomonas</taxon>
    </lineage>
</organism>
<dbReference type="GeneID" id="5721315"/>
<comment type="similarity">
    <text evidence="3">Belongs to the peptidase M50A family.</text>
</comment>
<keyword evidence="7" id="KW-0862">Zinc</keyword>
<dbReference type="HOGENOM" id="CLU_025778_1_1_1"/>
<evidence type="ECO:0000256" key="5">
    <source>
        <dbReference type="ARBA" id="ARBA00022692"/>
    </source>
</evidence>
<keyword evidence="9" id="KW-0482">Metalloprotease</keyword>
<dbReference type="InterPro" id="IPR004387">
    <property type="entry name" value="Pept_M50_Zn"/>
</dbReference>
<comment type="subcellular location">
    <subcellularLocation>
        <location evidence="2">Membrane</location>
        <topology evidence="2">Multi-pass membrane protein</topology>
    </subcellularLocation>
</comment>
<proteinExistence type="inferred from homology"/>
<evidence type="ECO:0000256" key="3">
    <source>
        <dbReference type="ARBA" id="ARBA00009989"/>
    </source>
</evidence>
<accession>A8J375</accession>
<keyword evidence="4" id="KW-0645">Protease</keyword>
<evidence type="ECO:0000256" key="11">
    <source>
        <dbReference type="SAM" id="MobiDB-lite"/>
    </source>
</evidence>
<evidence type="ECO:0000313" key="14">
    <source>
        <dbReference type="EMBL" id="PNW84399.1"/>
    </source>
</evidence>
<keyword evidence="8 12" id="KW-1133">Transmembrane helix</keyword>
<evidence type="ECO:0000259" key="13">
    <source>
        <dbReference type="Pfam" id="PF02163"/>
    </source>
</evidence>
<evidence type="ECO:0000256" key="10">
    <source>
        <dbReference type="ARBA" id="ARBA00023136"/>
    </source>
</evidence>
<dbReference type="AlphaFoldDB" id="A8J375"/>
<dbReference type="FunCoup" id="A8J375">
    <property type="interactions" value="681"/>
</dbReference>
<evidence type="ECO:0000313" key="15">
    <source>
        <dbReference type="Proteomes" id="UP000006906"/>
    </source>
</evidence>
<evidence type="ECO:0000256" key="8">
    <source>
        <dbReference type="ARBA" id="ARBA00022989"/>
    </source>
</evidence>
<keyword evidence="15" id="KW-1185">Reference proteome</keyword>
<evidence type="ECO:0000256" key="12">
    <source>
        <dbReference type="SAM" id="Phobius"/>
    </source>
</evidence>
<keyword evidence="6" id="KW-0378">Hydrolase</keyword>
<sequence>MQTAKLTAPNRLRPALAPRLLPRTSAPPGLCRPLHVASEASDHVVLPSAPPLRFEEPAAEALERMPHHLSVGQEASTSRLSQRPRKAGSPGSWPKLDMDLGALGALAQPKVLLGAGMLAGLGVDISQPASVVQAVGVLAAIVAVHEAGHFAAARLQGIRVARFAVGFGPAIWKYKGPEVEYCLNAVPLGGYVAFPDDDPTNGSFDPEDPNLLKNRPIPQRALVISAGVIANVLFAYLVLLAQISSVGKAETAFLPGVKVVVPDTPAGAMSAAARGGIRSGDIILRLGDVVVPAAPSQVSTSVSAIRASPGRELVVEVERPSASAASASGSGSQPGGAEVLQLRVTPDAGSDGGGRMGVQLTSNTYIKHTYAQGPGEVLAMTSSEFNRLAGTVLNGLKQIVTNFGAMSGQLSGPVAIVAAGSEVLRADSAGLFQFAAIVNINLAAVNILPLPALDGGYLFLLAVEAVRGGRKLPAAVEGGIMASGFLLLTALGLGLVVRDTINLL</sequence>
<feature type="region of interest" description="Disordered" evidence="11">
    <location>
        <begin position="318"/>
        <end position="337"/>
    </location>
</feature>
<protein>
    <recommendedName>
        <fullName evidence="13">Peptidase M50 domain-containing protein</fullName>
    </recommendedName>
</protein>
<feature type="region of interest" description="Disordered" evidence="11">
    <location>
        <begin position="1"/>
        <end position="25"/>
    </location>
</feature>
<dbReference type="PaxDb" id="3055-EDP01431"/>
<dbReference type="Proteomes" id="UP000006906">
    <property type="component" value="Chromosome 3"/>
</dbReference>
<dbReference type="GO" id="GO:0004222">
    <property type="term" value="F:metalloendopeptidase activity"/>
    <property type="evidence" value="ECO:0007669"/>
    <property type="project" value="InterPro"/>
</dbReference>
<feature type="transmembrane region" description="Helical" evidence="12">
    <location>
        <begin position="472"/>
        <end position="497"/>
    </location>
</feature>
<keyword evidence="5 12" id="KW-0812">Transmembrane</keyword>
<feature type="transmembrane region" description="Helical" evidence="12">
    <location>
        <begin position="431"/>
        <end position="452"/>
    </location>
</feature>
<dbReference type="EMBL" id="CM008964">
    <property type="protein sequence ID" value="PNW84399.1"/>
    <property type="molecule type" value="Genomic_DNA"/>
</dbReference>
<name>A8J375_CHLRE</name>
<feature type="transmembrane region" description="Helical" evidence="12">
    <location>
        <begin position="221"/>
        <end position="241"/>
    </location>
</feature>
<dbReference type="GO" id="GO:0016020">
    <property type="term" value="C:membrane"/>
    <property type="evidence" value="ECO:0007669"/>
    <property type="project" value="UniProtKB-SubCell"/>
</dbReference>
<dbReference type="GO" id="GO:0009507">
    <property type="term" value="C:chloroplast"/>
    <property type="evidence" value="ECO:0000318"/>
    <property type="project" value="GO_Central"/>
</dbReference>
<dbReference type="STRING" id="3055.A8J375"/>
<dbReference type="RefSeq" id="XP_001695644.1">
    <property type="nucleotide sequence ID" value="XM_001695592.2"/>
</dbReference>
<dbReference type="Pfam" id="PF02163">
    <property type="entry name" value="Peptidase_M50"/>
    <property type="match status" value="1"/>
</dbReference>
<evidence type="ECO:0000256" key="4">
    <source>
        <dbReference type="ARBA" id="ARBA00022670"/>
    </source>
</evidence>
<dbReference type="eggNOG" id="ENOG502QT40">
    <property type="taxonomic scope" value="Eukaryota"/>
</dbReference>
<evidence type="ECO:0000256" key="7">
    <source>
        <dbReference type="ARBA" id="ARBA00022833"/>
    </source>
</evidence>
<gene>
    <name evidence="14" type="ORF">CHLRE_03g144164v5</name>
</gene>
<dbReference type="GO" id="GO:0006508">
    <property type="term" value="P:proteolysis"/>
    <property type="evidence" value="ECO:0007669"/>
    <property type="project" value="UniProtKB-KW"/>
</dbReference>
<dbReference type="InterPro" id="IPR008915">
    <property type="entry name" value="Peptidase_M50"/>
</dbReference>
<feature type="compositionally biased region" description="Low complexity" evidence="11">
    <location>
        <begin position="8"/>
        <end position="25"/>
    </location>
</feature>
<feature type="domain" description="Peptidase M50" evidence="13">
    <location>
        <begin position="135"/>
        <end position="490"/>
    </location>
</feature>
<evidence type="ECO:0000256" key="9">
    <source>
        <dbReference type="ARBA" id="ARBA00023049"/>
    </source>
</evidence>
<dbReference type="CDD" id="cd06163">
    <property type="entry name" value="S2P-M50_PDZ_RseP-like"/>
    <property type="match status" value="1"/>
</dbReference>
<reference evidence="14 15" key="1">
    <citation type="journal article" date="2007" name="Science">
        <title>The Chlamydomonas genome reveals the evolution of key animal and plant functions.</title>
        <authorList>
            <person name="Merchant S.S."/>
            <person name="Prochnik S.E."/>
            <person name="Vallon O."/>
            <person name="Harris E.H."/>
            <person name="Karpowicz S.J."/>
            <person name="Witman G.B."/>
            <person name="Terry A."/>
            <person name="Salamov A."/>
            <person name="Fritz-Laylin L.K."/>
            <person name="Marechal-Drouard L."/>
            <person name="Marshall W.F."/>
            <person name="Qu L.H."/>
            <person name="Nelson D.R."/>
            <person name="Sanderfoot A.A."/>
            <person name="Spalding M.H."/>
            <person name="Kapitonov V.V."/>
            <person name="Ren Q."/>
            <person name="Ferris P."/>
            <person name="Lindquist E."/>
            <person name="Shapiro H."/>
            <person name="Lucas S.M."/>
            <person name="Grimwood J."/>
            <person name="Schmutz J."/>
            <person name="Cardol P."/>
            <person name="Cerutti H."/>
            <person name="Chanfreau G."/>
            <person name="Chen C.L."/>
            <person name="Cognat V."/>
            <person name="Croft M.T."/>
            <person name="Dent R."/>
            <person name="Dutcher S."/>
            <person name="Fernandez E."/>
            <person name="Fukuzawa H."/>
            <person name="Gonzalez-Ballester D."/>
            <person name="Gonzalez-Halphen D."/>
            <person name="Hallmann A."/>
            <person name="Hanikenne M."/>
            <person name="Hippler M."/>
            <person name="Inwood W."/>
            <person name="Jabbari K."/>
            <person name="Kalanon M."/>
            <person name="Kuras R."/>
            <person name="Lefebvre P.A."/>
            <person name="Lemaire S.D."/>
            <person name="Lobanov A.V."/>
            <person name="Lohr M."/>
            <person name="Manuell A."/>
            <person name="Meier I."/>
            <person name="Mets L."/>
            <person name="Mittag M."/>
            <person name="Mittelmeier T."/>
            <person name="Moroney J.V."/>
            <person name="Moseley J."/>
            <person name="Napoli C."/>
            <person name="Nedelcu A.M."/>
            <person name="Niyogi K."/>
            <person name="Novoselov S.V."/>
            <person name="Paulsen I.T."/>
            <person name="Pazour G."/>
            <person name="Purton S."/>
            <person name="Ral J.P."/>
            <person name="Riano-Pachon D.M."/>
            <person name="Riekhof W."/>
            <person name="Rymarquis L."/>
            <person name="Schroda M."/>
            <person name="Stern D."/>
            <person name="Umen J."/>
            <person name="Willows R."/>
            <person name="Wilson N."/>
            <person name="Zimmer S.L."/>
            <person name="Allmer J."/>
            <person name="Balk J."/>
            <person name="Bisova K."/>
            <person name="Chen C.J."/>
            <person name="Elias M."/>
            <person name="Gendler K."/>
            <person name="Hauser C."/>
            <person name="Lamb M.R."/>
            <person name="Ledford H."/>
            <person name="Long J.C."/>
            <person name="Minagawa J."/>
            <person name="Page M.D."/>
            <person name="Pan J."/>
            <person name="Pootakham W."/>
            <person name="Roje S."/>
            <person name="Rose A."/>
            <person name="Stahlberg E."/>
            <person name="Terauchi A.M."/>
            <person name="Yang P."/>
            <person name="Ball S."/>
            <person name="Bowler C."/>
            <person name="Dieckmann C.L."/>
            <person name="Gladyshev V.N."/>
            <person name="Green P."/>
            <person name="Jorgensen R."/>
            <person name="Mayfield S."/>
            <person name="Mueller-Roeber B."/>
            <person name="Rajamani S."/>
            <person name="Sayre R.T."/>
            <person name="Brokstein P."/>
            <person name="Dubchak I."/>
            <person name="Goodstein D."/>
            <person name="Hornick L."/>
            <person name="Huang Y.W."/>
            <person name="Jhaveri J."/>
            <person name="Luo Y."/>
            <person name="Martinez D."/>
            <person name="Ngau W.C."/>
            <person name="Otillar B."/>
            <person name="Poliakov A."/>
            <person name="Porter A."/>
            <person name="Szajkowski L."/>
            <person name="Werner G."/>
            <person name="Zhou K."/>
            <person name="Grigoriev I.V."/>
            <person name="Rokhsar D.S."/>
            <person name="Grossman A.R."/>
        </authorList>
    </citation>
    <scope>NUCLEOTIDE SEQUENCE [LARGE SCALE GENOMIC DNA]</scope>
    <source>
        <strain evidence="15">CC-503</strain>
    </source>
</reference>
<keyword evidence="10 12" id="KW-0472">Membrane</keyword>
<dbReference type="InterPro" id="IPR036034">
    <property type="entry name" value="PDZ_sf"/>
</dbReference>
<evidence type="ECO:0000256" key="2">
    <source>
        <dbReference type="ARBA" id="ARBA00004141"/>
    </source>
</evidence>
<evidence type="ECO:0000256" key="1">
    <source>
        <dbReference type="ARBA" id="ARBA00001947"/>
    </source>
</evidence>
<dbReference type="OMA" id="EYGHFWA"/>
<feature type="compositionally biased region" description="Low complexity" evidence="11">
    <location>
        <begin position="320"/>
        <end position="337"/>
    </location>
</feature>
<dbReference type="GO" id="GO:0004175">
    <property type="term" value="F:endopeptidase activity"/>
    <property type="evidence" value="ECO:0000318"/>
    <property type="project" value="GO_Central"/>
</dbReference>
<dbReference type="Gene3D" id="2.30.42.10">
    <property type="match status" value="1"/>
</dbReference>
<evidence type="ECO:0000256" key="6">
    <source>
        <dbReference type="ARBA" id="ARBA00022801"/>
    </source>
</evidence>
<comment type="cofactor">
    <cofactor evidence="1">
        <name>Zn(2+)</name>
        <dbReference type="ChEBI" id="CHEBI:29105"/>
    </cofactor>
</comment>
<dbReference type="PANTHER" id="PTHR42837:SF2">
    <property type="entry name" value="MEMBRANE METALLOPROTEASE ARASP2, CHLOROPLASTIC-RELATED"/>
    <property type="match status" value="1"/>
</dbReference>
<dbReference type="OrthoDB" id="445896at2759"/>
<dbReference type="Gramene" id="PNW84399">
    <property type="protein sequence ID" value="PNW84399"/>
    <property type="gene ID" value="CHLRE_03g144164v5"/>
</dbReference>